<evidence type="ECO:0000256" key="1">
    <source>
        <dbReference type="ARBA" id="ARBA00006129"/>
    </source>
</evidence>
<keyword evidence="2" id="KW-0808">Transferase</keyword>
<comment type="caution">
    <text evidence="2">The sequence shown here is derived from an EMBL/GenBank/DDBJ whole genome shotgun (WGS) entry which is preliminary data.</text>
</comment>
<protein>
    <submittedName>
        <fullName evidence="2">Carbamoyltransferase</fullName>
    </submittedName>
</protein>
<organism evidence="2 3">
    <name type="scientific">Acidiferrobacter thiooxydans</name>
    <dbReference type="NCBI Taxonomy" id="163359"/>
    <lineage>
        <taxon>Bacteria</taxon>
        <taxon>Pseudomonadati</taxon>
        <taxon>Pseudomonadota</taxon>
        <taxon>Gammaproteobacteria</taxon>
        <taxon>Acidiferrobacterales</taxon>
        <taxon>Acidiferrobacteraceae</taxon>
        <taxon>Acidiferrobacter</taxon>
    </lineage>
</organism>
<dbReference type="RefSeq" id="WP_065969438.1">
    <property type="nucleotide sequence ID" value="NZ_CP080624.1"/>
</dbReference>
<proteinExistence type="inferred from homology"/>
<dbReference type="PANTHER" id="PTHR34847">
    <property type="entry name" value="NODULATION PROTEIN U"/>
    <property type="match status" value="1"/>
</dbReference>
<sequence>MLTLGVTGAFHEPAAVLVEDGHIVAALEGDEARQKDKGAAAVHEPGPAWPTESISWCLARRGIALADVDHIAYGWDPLLVAPAATLPEQTKARAPGKESWWATLPLGAIDWVRHCVDVRSAEASLSGGDSSSRPVWHAVAHQQAHAAATYLTSPFDNAAILCVNARGEQASTTYGLGQGFAIETIGKVDAAHSLGLLFEQVTRHLGFTPGSGEDKVSALAAGGKPRFRAAFRDIVIRAPNTAQYTVASEELGERLGPPRIPGMPIEARHEDIACSLQECLNETVVGLADWLKHQTGARHLTAGGGVFRNALLNSALRDAGLFERLWISPIAGAAGTAVGAALWVDHTLRRSATHAAVEHTCWGPQFTAEEIEAVLARAHLAYGRPPAITVAVAARLASGKTVGWFQGAMEFGREALGSRLVLAAPTLPAMAGALADVTGRDGFEPVACAVAATAVGDWFEDVRAAPFRSFVARVRADKRPRIPAATHVDGTARVQTVGRAVQPLFHDVIEAFGALTGVPILLSADFATRGRMRACSPADAIEAYASSPLDALALGPFLLQKDR</sequence>
<dbReference type="InterPro" id="IPR031730">
    <property type="entry name" value="Carbam_trans_C"/>
</dbReference>
<dbReference type="SUPFAM" id="SSF53067">
    <property type="entry name" value="Actin-like ATPase domain"/>
    <property type="match status" value="1"/>
</dbReference>
<name>A0A1C2G2U1_9GAMM</name>
<accession>A0A1C2G2U1</accession>
<dbReference type="InterPro" id="IPR043129">
    <property type="entry name" value="ATPase_NBD"/>
</dbReference>
<dbReference type="Proteomes" id="UP000253250">
    <property type="component" value="Unassembled WGS sequence"/>
</dbReference>
<dbReference type="PANTHER" id="PTHR34847:SF1">
    <property type="entry name" value="NODULATION PROTEIN U"/>
    <property type="match status" value="1"/>
</dbReference>
<dbReference type="Pfam" id="PF02543">
    <property type="entry name" value="Carbam_trans_N"/>
    <property type="match status" value="1"/>
</dbReference>
<dbReference type="Gene3D" id="3.30.420.40">
    <property type="match status" value="2"/>
</dbReference>
<evidence type="ECO:0000313" key="2">
    <source>
        <dbReference type="EMBL" id="RCN56168.1"/>
    </source>
</evidence>
<reference evidence="2 3" key="1">
    <citation type="submission" date="2018-02" db="EMBL/GenBank/DDBJ databases">
        <title>Insights into the biology of acidophilic members of the Acidiferrobacteraceae family derived from comparative genomic analyses.</title>
        <authorList>
            <person name="Issotta F."/>
            <person name="Thyssen C."/>
            <person name="Mena C."/>
            <person name="Moya A."/>
            <person name="Bellenberg S."/>
            <person name="Sproer C."/>
            <person name="Covarrubias P.C."/>
            <person name="Sand W."/>
            <person name="Quatrini R."/>
            <person name="Vera M."/>
        </authorList>
    </citation>
    <scope>NUCLEOTIDE SEQUENCE [LARGE SCALE GENOMIC DNA]</scope>
    <source>
        <strain evidence="3">m-1</strain>
    </source>
</reference>
<evidence type="ECO:0000313" key="3">
    <source>
        <dbReference type="Proteomes" id="UP000253250"/>
    </source>
</evidence>
<keyword evidence="3" id="KW-1185">Reference proteome</keyword>
<dbReference type="STRING" id="163359.A9R16_00690"/>
<gene>
    <name evidence="2" type="ORF">C4900_09920</name>
</gene>
<dbReference type="InterPro" id="IPR003696">
    <property type="entry name" value="Carbtransf_dom"/>
</dbReference>
<dbReference type="Gene3D" id="3.90.870.20">
    <property type="entry name" value="Carbamoyltransferase, C-terminal domain"/>
    <property type="match status" value="1"/>
</dbReference>
<dbReference type="InterPro" id="IPR038152">
    <property type="entry name" value="Carbam_trans_C_sf"/>
</dbReference>
<dbReference type="OrthoDB" id="9780777at2"/>
<dbReference type="EMBL" id="PSYR01000002">
    <property type="protein sequence ID" value="RCN56168.1"/>
    <property type="molecule type" value="Genomic_DNA"/>
</dbReference>
<dbReference type="InterPro" id="IPR051338">
    <property type="entry name" value="NodU/CmcH_Carbamoyltrnsfr"/>
</dbReference>
<dbReference type="Pfam" id="PF16861">
    <property type="entry name" value="Carbam_trans_C"/>
    <property type="match status" value="1"/>
</dbReference>
<dbReference type="AlphaFoldDB" id="A0A1C2G2U1"/>
<dbReference type="GO" id="GO:0016740">
    <property type="term" value="F:transferase activity"/>
    <property type="evidence" value="ECO:0007669"/>
    <property type="project" value="UniProtKB-KW"/>
</dbReference>
<comment type="similarity">
    <text evidence="1">Belongs to the NodU/CmcH family.</text>
</comment>